<dbReference type="Proteomes" id="UP000518878">
    <property type="component" value="Unassembled WGS sequence"/>
</dbReference>
<comment type="caution">
    <text evidence="3">The sequence shown here is derived from an EMBL/GenBank/DDBJ whole genome shotgun (WGS) entry which is preliminary data.</text>
</comment>
<dbReference type="EMBL" id="JAAQTL010000001">
    <property type="protein sequence ID" value="NID14607.1"/>
    <property type="molecule type" value="Genomic_DNA"/>
</dbReference>
<organism evidence="3 4">
    <name type="scientific">Luteibacter yeojuensis</name>
    <dbReference type="NCBI Taxonomy" id="345309"/>
    <lineage>
        <taxon>Bacteria</taxon>
        <taxon>Pseudomonadati</taxon>
        <taxon>Pseudomonadota</taxon>
        <taxon>Gammaproteobacteria</taxon>
        <taxon>Lysobacterales</taxon>
        <taxon>Rhodanobacteraceae</taxon>
        <taxon>Luteibacter</taxon>
    </lineage>
</organism>
<name>A0A7X5QSR4_9GAMM</name>
<dbReference type="RefSeq" id="WP_166698311.1">
    <property type="nucleotide sequence ID" value="NZ_JAAQTL010000001.1"/>
</dbReference>
<evidence type="ECO:0000256" key="1">
    <source>
        <dbReference type="ARBA" id="ARBA00008791"/>
    </source>
</evidence>
<dbReference type="InterPro" id="IPR006016">
    <property type="entry name" value="UspA"/>
</dbReference>
<dbReference type="PANTHER" id="PTHR46268:SF15">
    <property type="entry name" value="UNIVERSAL STRESS PROTEIN HP_0031"/>
    <property type="match status" value="1"/>
</dbReference>
<protein>
    <submittedName>
        <fullName evidence="3">Universal stress protein</fullName>
    </submittedName>
</protein>
<accession>A0A7X5QSR4</accession>
<dbReference type="PANTHER" id="PTHR46268">
    <property type="entry name" value="STRESS RESPONSE PROTEIN NHAX"/>
    <property type="match status" value="1"/>
</dbReference>
<dbReference type="SUPFAM" id="SSF52402">
    <property type="entry name" value="Adenine nucleotide alpha hydrolases-like"/>
    <property type="match status" value="2"/>
</dbReference>
<keyword evidence="4" id="KW-1185">Reference proteome</keyword>
<sequence length="296" mass="31915">MSAPASQTTARHLANSPWREIAVALTQTRSDAVALEFAGAVARQFDARLEVLHLLMMPAPMIDPWAMIPDPSFPQIYEDLRDAARASAATTRKSIAAMGVPGDVRVLEALCVEPSSLAASAARYCDLVVLARPEEGQAEVAVAHSYFATLLHESGRPVLVVPPNNLLPYPPNRALVAWSDTAESARALQAALPLLEKCERVDVLLVDPVANLLEARDDRGTGVLRHLRRHGVAAHLDTCKSRGRSVGEAIMEHARHVSAGLIVAGGYGHGKVREWVIGGTTRDLFFQAQVPVLFAH</sequence>
<dbReference type="CDD" id="cd00293">
    <property type="entry name" value="USP-like"/>
    <property type="match status" value="1"/>
</dbReference>
<reference evidence="3 4" key="1">
    <citation type="journal article" date="2006" name="Int. J. Syst. Evol. Microbiol.">
        <title>Dyella yeojuensis sp. nov., isolated from greenhouse soil in Korea.</title>
        <authorList>
            <person name="Kim B.Y."/>
            <person name="Weon H.Y."/>
            <person name="Lee K.H."/>
            <person name="Seok S.J."/>
            <person name="Kwon S.W."/>
            <person name="Go S.J."/>
            <person name="Stackebrandt E."/>
        </authorList>
    </citation>
    <scope>NUCLEOTIDE SEQUENCE [LARGE SCALE GENOMIC DNA]</scope>
    <source>
        <strain evidence="3 4">DSM 17673</strain>
    </source>
</reference>
<comment type="similarity">
    <text evidence="1">Belongs to the universal stress protein A family.</text>
</comment>
<evidence type="ECO:0000313" key="3">
    <source>
        <dbReference type="EMBL" id="NID14607.1"/>
    </source>
</evidence>
<dbReference type="Gene3D" id="3.40.50.12370">
    <property type="match status" value="1"/>
</dbReference>
<evidence type="ECO:0000313" key="4">
    <source>
        <dbReference type="Proteomes" id="UP000518878"/>
    </source>
</evidence>
<evidence type="ECO:0000259" key="2">
    <source>
        <dbReference type="Pfam" id="PF00582"/>
    </source>
</evidence>
<proteinExistence type="inferred from homology"/>
<feature type="domain" description="UspA" evidence="2">
    <location>
        <begin position="173"/>
        <end position="294"/>
    </location>
</feature>
<dbReference type="AlphaFoldDB" id="A0A7X5QSR4"/>
<feature type="domain" description="UspA" evidence="2">
    <location>
        <begin position="19"/>
        <end position="162"/>
    </location>
</feature>
<dbReference type="Pfam" id="PF00582">
    <property type="entry name" value="Usp"/>
    <property type="match status" value="2"/>
</dbReference>
<gene>
    <name evidence="3" type="ORF">HBF32_03900</name>
</gene>